<gene>
    <name evidence="1" type="ORF">GCM10022252_76150</name>
</gene>
<comment type="caution">
    <text evidence="1">The sequence shown here is derived from an EMBL/GenBank/DDBJ whole genome shotgun (WGS) entry which is preliminary data.</text>
</comment>
<dbReference type="Proteomes" id="UP001501251">
    <property type="component" value="Unassembled WGS sequence"/>
</dbReference>
<evidence type="ECO:0000313" key="2">
    <source>
        <dbReference type="Proteomes" id="UP001501251"/>
    </source>
</evidence>
<proteinExistence type="predicted"/>
<dbReference type="EMBL" id="BAABAQ010000020">
    <property type="protein sequence ID" value="GAA4209512.1"/>
    <property type="molecule type" value="Genomic_DNA"/>
</dbReference>
<name>A0ABP8BL09_9ACTN</name>
<sequence>MPRPSSPRPIQWRWWCRITGCPVAGRRFAAPSRAAALADFAGHYRDGHTAPATAAS</sequence>
<dbReference type="RefSeq" id="WP_344923193.1">
    <property type="nucleotide sequence ID" value="NZ_BAABAQ010000020.1"/>
</dbReference>
<keyword evidence="2" id="KW-1185">Reference proteome</keyword>
<protein>
    <submittedName>
        <fullName evidence="1">Uncharacterized protein</fullName>
    </submittedName>
</protein>
<evidence type="ECO:0000313" key="1">
    <source>
        <dbReference type="EMBL" id="GAA4209512.1"/>
    </source>
</evidence>
<reference evidence="2" key="1">
    <citation type="journal article" date="2019" name="Int. J. Syst. Evol. Microbiol.">
        <title>The Global Catalogue of Microorganisms (GCM) 10K type strain sequencing project: providing services to taxonomists for standard genome sequencing and annotation.</title>
        <authorList>
            <consortium name="The Broad Institute Genomics Platform"/>
            <consortium name="The Broad Institute Genome Sequencing Center for Infectious Disease"/>
            <person name="Wu L."/>
            <person name="Ma J."/>
        </authorList>
    </citation>
    <scope>NUCLEOTIDE SEQUENCE [LARGE SCALE GENOMIC DNA]</scope>
    <source>
        <strain evidence="2">JCM 17388</strain>
    </source>
</reference>
<accession>A0ABP8BL09</accession>
<organism evidence="1 2">
    <name type="scientific">Streptosporangium oxazolinicum</name>
    <dbReference type="NCBI Taxonomy" id="909287"/>
    <lineage>
        <taxon>Bacteria</taxon>
        <taxon>Bacillati</taxon>
        <taxon>Actinomycetota</taxon>
        <taxon>Actinomycetes</taxon>
        <taxon>Streptosporangiales</taxon>
        <taxon>Streptosporangiaceae</taxon>
        <taxon>Streptosporangium</taxon>
    </lineage>
</organism>